<feature type="compositionally biased region" description="Polar residues" evidence="1">
    <location>
        <begin position="161"/>
        <end position="203"/>
    </location>
</feature>
<feature type="compositionally biased region" description="Basic and acidic residues" evidence="1">
    <location>
        <begin position="204"/>
        <end position="213"/>
    </location>
</feature>
<feature type="compositionally biased region" description="Basic and acidic residues" evidence="1">
    <location>
        <begin position="242"/>
        <end position="253"/>
    </location>
</feature>
<gene>
    <name evidence="3" type="ORF">C1645_758619</name>
</gene>
<feature type="region of interest" description="Disordered" evidence="1">
    <location>
        <begin position="36"/>
        <end position="68"/>
    </location>
</feature>
<evidence type="ECO:0000256" key="1">
    <source>
        <dbReference type="SAM" id="MobiDB-lite"/>
    </source>
</evidence>
<evidence type="ECO:0000313" key="4">
    <source>
        <dbReference type="Proteomes" id="UP000265703"/>
    </source>
</evidence>
<evidence type="ECO:0000313" key="3">
    <source>
        <dbReference type="EMBL" id="RIA95023.1"/>
    </source>
</evidence>
<reference evidence="3 4" key="1">
    <citation type="submission" date="2018-06" db="EMBL/GenBank/DDBJ databases">
        <title>Comparative genomics reveals the genomic features of Rhizophagus irregularis, R. cerebriforme, R. diaphanum and Gigaspora rosea, and their symbiotic lifestyle signature.</title>
        <authorList>
            <person name="Morin E."/>
            <person name="San Clemente H."/>
            <person name="Chen E.C.H."/>
            <person name="De La Providencia I."/>
            <person name="Hainaut M."/>
            <person name="Kuo A."/>
            <person name="Kohler A."/>
            <person name="Murat C."/>
            <person name="Tang N."/>
            <person name="Roy S."/>
            <person name="Loubradou J."/>
            <person name="Henrissat B."/>
            <person name="Grigoriev I.V."/>
            <person name="Corradi N."/>
            <person name="Roux C."/>
            <person name="Martin F.M."/>
        </authorList>
    </citation>
    <scope>NUCLEOTIDE SEQUENCE [LARGE SCALE GENOMIC DNA]</scope>
    <source>
        <strain evidence="3 4">DAOM 227022</strain>
    </source>
</reference>
<keyword evidence="4" id="KW-1185">Reference proteome</keyword>
<dbReference type="Pfam" id="PF14475">
    <property type="entry name" value="Mso1_Sec1_bdg"/>
    <property type="match status" value="1"/>
</dbReference>
<organism evidence="3 4">
    <name type="scientific">Glomus cerebriforme</name>
    <dbReference type="NCBI Taxonomy" id="658196"/>
    <lineage>
        <taxon>Eukaryota</taxon>
        <taxon>Fungi</taxon>
        <taxon>Fungi incertae sedis</taxon>
        <taxon>Mucoromycota</taxon>
        <taxon>Glomeromycotina</taxon>
        <taxon>Glomeromycetes</taxon>
        <taxon>Glomerales</taxon>
        <taxon>Glomeraceae</taxon>
        <taxon>Glomus</taxon>
    </lineage>
</organism>
<evidence type="ECO:0000259" key="2">
    <source>
        <dbReference type="Pfam" id="PF14475"/>
    </source>
</evidence>
<dbReference type="EMBL" id="QKYT01000069">
    <property type="protein sequence ID" value="RIA95023.1"/>
    <property type="molecule type" value="Genomic_DNA"/>
</dbReference>
<dbReference type="OrthoDB" id="2683368at2759"/>
<comment type="caution">
    <text evidence="3">The sequence shown here is derived from an EMBL/GenBank/DDBJ whole genome shotgun (WGS) entry which is preliminary data.</text>
</comment>
<accession>A0A397T9U2</accession>
<protein>
    <recommendedName>
        <fullName evidence="2">Mso1 N-terminal domain-containing protein</fullName>
    </recommendedName>
</protein>
<dbReference type="Proteomes" id="UP000265703">
    <property type="component" value="Unassembled WGS sequence"/>
</dbReference>
<dbReference type="InterPro" id="IPR028095">
    <property type="entry name" value="Mso1_N_dom"/>
</dbReference>
<feature type="domain" description="Mso1 N-terminal" evidence="2">
    <location>
        <begin position="100"/>
        <end position="130"/>
    </location>
</feature>
<proteinExistence type="predicted"/>
<feature type="compositionally biased region" description="Polar residues" evidence="1">
    <location>
        <begin position="254"/>
        <end position="264"/>
    </location>
</feature>
<feature type="region of interest" description="Disordered" evidence="1">
    <location>
        <begin position="138"/>
        <end position="277"/>
    </location>
</feature>
<sequence length="345" mass="39690">MVEVIDYRISRIVVLCKDCDQDVGLYPARHKCGISTSGGSKESLSSNNLTSNSNSNSNSRISSDLKNNSESNNGYNLWNKFMTSATTVMYNFDDDSDNESEKDDWDGETHISRILREYYENKGSDLPNWLYDSDSKRNLDSSNNSYEPQTERTSTKRQALPNRNENQYSSLLLEVNNNRGRNRQPRSYNGSTRDISPVQNHTSARTDRGRDKSAPPPNSFDRNNNIRNDKYYENSHSSPKSTDSRRMTNDRINIKNSNYNSLPSRRQPPPFPTTPDDYNASKRLISSKKSYNQLNSHYDNTLNKTIHVSPNRYNNYNNVQKGNSKDIPFSNSRVSHRNHIQGNYF</sequence>
<feature type="compositionally biased region" description="Low complexity" evidence="1">
    <location>
        <begin position="36"/>
        <end position="62"/>
    </location>
</feature>
<dbReference type="AlphaFoldDB" id="A0A397T9U2"/>
<name>A0A397T9U2_9GLOM</name>